<comment type="caution">
    <text evidence="2">The sequence shown here is derived from an EMBL/GenBank/DDBJ whole genome shotgun (WGS) entry which is preliminary data.</text>
</comment>
<dbReference type="Proteomes" id="UP001620408">
    <property type="component" value="Unassembled WGS sequence"/>
</dbReference>
<dbReference type="PROSITE" id="PS00354">
    <property type="entry name" value="HMGI_Y"/>
    <property type="match status" value="1"/>
</dbReference>
<gene>
    <name evidence="2" type="ORF">ISS97_17655</name>
</gene>
<evidence type="ECO:0000313" key="2">
    <source>
        <dbReference type="EMBL" id="MFK2919100.1"/>
    </source>
</evidence>
<evidence type="ECO:0008006" key="4">
    <source>
        <dbReference type="Google" id="ProtNLM"/>
    </source>
</evidence>
<dbReference type="RefSeq" id="WP_379983272.1">
    <property type="nucleotide sequence ID" value="NZ_JADIKD010000012.1"/>
</dbReference>
<keyword evidence="3" id="KW-1185">Reference proteome</keyword>
<feature type="region of interest" description="Disordered" evidence="1">
    <location>
        <begin position="1"/>
        <end position="36"/>
    </location>
</feature>
<dbReference type="InterPro" id="IPR000637">
    <property type="entry name" value="HMGI/Y_DNA-bd_CS"/>
</dbReference>
<reference evidence="2 3" key="1">
    <citation type="submission" date="2020-10" db="EMBL/GenBank/DDBJ databases">
        <title>Phylogeny of dyella-like bacteria.</title>
        <authorList>
            <person name="Fu J."/>
        </authorList>
    </citation>
    <scope>NUCLEOTIDE SEQUENCE [LARGE SCALE GENOMIC DNA]</scope>
    <source>
        <strain evidence="2 3">BB4</strain>
    </source>
</reference>
<proteinExistence type="predicted"/>
<sequence length="82" mass="9560">MVDARDPGTLELPLAFRRPRGRPRKESPLTSAQRQARFRARRKRAALLLFERVQMVLNFLDQGEAEAARRELKELMVVTSRK</sequence>
<name>A0ABW8K923_9GAMM</name>
<evidence type="ECO:0000256" key="1">
    <source>
        <dbReference type="SAM" id="MobiDB-lite"/>
    </source>
</evidence>
<organism evidence="2 3">
    <name type="scientific">Dyella koreensis</name>
    <dbReference type="NCBI Taxonomy" id="311235"/>
    <lineage>
        <taxon>Bacteria</taxon>
        <taxon>Pseudomonadati</taxon>
        <taxon>Pseudomonadota</taxon>
        <taxon>Gammaproteobacteria</taxon>
        <taxon>Lysobacterales</taxon>
        <taxon>Rhodanobacteraceae</taxon>
        <taxon>Dyella</taxon>
    </lineage>
</organism>
<evidence type="ECO:0000313" key="3">
    <source>
        <dbReference type="Proteomes" id="UP001620408"/>
    </source>
</evidence>
<dbReference type="EMBL" id="JADIKD010000012">
    <property type="protein sequence ID" value="MFK2919100.1"/>
    <property type="molecule type" value="Genomic_DNA"/>
</dbReference>
<accession>A0ABW8K923</accession>
<protein>
    <recommendedName>
        <fullName evidence="4">BZIP domain-containing protein</fullName>
    </recommendedName>
</protein>